<feature type="compositionally biased region" description="Polar residues" evidence="2">
    <location>
        <begin position="80"/>
        <end position="100"/>
    </location>
</feature>
<feature type="compositionally biased region" description="Low complexity" evidence="2">
    <location>
        <begin position="101"/>
        <end position="119"/>
    </location>
</feature>
<accession>A0A915L8H8</accession>
<evidence type="ECO:0000313" key="4">
    <source>
        <dbReference type="WBParaSite" id="nRc.2.0.1.t47344-RA"/>
    </source>
</evidence>
<proteinExistence type="predicted"/>
<feature type="region of interest" description="Disordered" evidence="2">
    <location>
        <begin position="1"/>
        <end position="232"/>
    </location>
</feature>
<evidence type="ECO:0000256" key="1">
    <source>
        <dbReference type="SAM" id="Coils"/>
    </source>
</evidence>
<feature type="compositionally biased region" description="Basic and acidic residues" evidence="2">
    <location>
        <begin position="122"/>
        <end position="143"/>
    </location>
</feature>
<feature type="compositionally biased region" description="Basic and acidic residues" evidence="2">
    <location>
        <begin position="152"/>
        <end position="172"/>
    </location>
</feature>
<keyword evidence="3" id="KW-1185">Reference proteome</keyword>
<feature type="region of interest" description="Disordered" evidence="2">
    <location>
        <begin position="358"/>
        <end position="463"/>
    </location>
</feature>
<feature type="compositionally biased region" description="Polar residues" evidence="2">
    <location>
        <begin position="40"/>
        <end position="49"/>
    </location>
</feature>
<organism evidence="3 4">
    <name type="scientific">Romanomermis culicivorax</name>
    <name type="common">Nematode worm</name>
    <dbReference type="NCBI Taxonomy" id="13658"/>
    <lineage>
        <taxon>Eukaryota</taxon>
        <taxon>Metazoa</taxon>
        <taxon>Ecdysozoa</taxon>
        <taxon>Nematoda</taxon>
        <taxon>Enoplea</taxon>
        <taxon>Dorylaimia</taxon>
        <taxon>Mermithida</taxon>
        <taxon>Mermithoidea</taxon>
        <taxon>Mermithidae</taxon>
        <taxon>Romanomermis</taxon>
    </lineage>
</organism>
<sequence>MVLSMQSDDQMKEIRMKNLKTSRKCQPQERGSGSYPPKRPTNQTQSENAVSKVETTKAPSIKQVGPSPIVNDEKKKSLPENKSPNATNSPSIKTSTTELNKSTSQKPTTTKKTPSKEQSGSQKDEKKKSETSEKSKEKEDKRARSSSKSVKSRTDRSSRSKERRSRVSDNRRSTTANRRQVVASRPVYSNANRNVRGSRAGARSFRGARGRFPPPPERRYLRGGFRGRGSGVVSASSAYRSSYTLPPTSLMSTALPSFSRPPLYRPPPAPPTAQAMIDIRRDQREKEMMERMRQKEQEHKQREDMLRLEREKEKLKWERERLEREKLEIQQMRMQAAYERLLLTAGVKRAYEGLDPYASQQESKRASYGIQDSSPHNMEKISSSSRRTPTRSYPSGGRSSDSYHRSSGSRYEATPRSSRDVGKQSSSSFGKNSSSYKISSSRRSDAKSSRNSRYSPPPSNRYFPTNSIGVVVATVWLATWLYARQDIDYNKPICLLASL</sequence>
<keyword evidence="1" id="KW-0175">Coiled coil</keyword>
<feature type="compositionally biased region" description="Low complexity" evidence="2">
    <location>
        <begin position="382"/>
        <end position="410"/>
    </location>
</feature>
<dbReference type="WBParaSite" id="nRc.2.0.1.t47344-RA">
    <property type="protein sequence ID" value="nRc.2.0.1.t47344-RA"/>
    <property type="gene ID" value="nRc.2.0.1.g47344"/>
</dbReference>
<feature type="compositionally biased region" description="Low complexity" evidence="2">
    <location>
        <begin position="425"/>
        <end position="441"/>
    </location>
</feature>
<protein>
    <submittedName>
        <fullName evidence="4">Uncharacterized protein</fullName>
    </submittedName>
</protein>
<name>A0A915L8H8_ROMCU</name>
<evidence type="ECO:0000313" key="3">
    <source>
        <dbReference type="Proteomes" id="UP000887565"/>
    </source>
</evidence>
<dbReference type="AlphaFoldDB" id="A0A915L8H8"/>
<feature type="coiled-coil region" evidence="1">
    <location>
        <begin position="279"/>
        <end position="335"/>
    </location>
</feature>
<feature type="compositionally biased region" description="Low complexity" evidence="2">
    <location>
        <begin position="197"/>
        <end position="211"/>
    </location>
</feature>
<evidence type="ECO:0000256" key="2">
    <source>
        <dbReference type="SAM" id="MobiDB-lite"/>
    </source>
</evidence>
<reference evidence="4" key="1">
    <citation type="submission" date="2022-11" db="UniProtKB">
        <authorList>
            <consortium name="WormBaseParasite"/>
        </authorList>
    </citation>
    <scope>IDENTIFICATION</scope>
</reference>
<dbReference type="Proteomes" id="UP000887565">
    <property type="component" value="Unplaced"/>
</dbReference>